<evidence type="ECO:0000313" key="3">
    <source>
        <dbReference type="Proteomes" id="UP001620626"/>
    </source>
</evidence>
<dbReference type="Proteomes" id="UP001620626">
    <property type="component" value="Unassembled WGS sequence"/>
</dbReference>
<feature type="region of interest" description="Disordered" evidence="1">
    <location>
        <begin position="169"/>
        <end position="194"/>
    </location>
</feature>
<feature type="region of interest" description="Disordered" evidence="1">
    <location>
        <begin position="208"/>
        <end position="248"/>
    </location>
</feature>
<dbReference type="AlphaFoldDB" id="A0ABD2JAW6"/>
<accession>A0ABD2JAW6</accession>
<evidence type="ECO:0000256" key="1">
    <source>
        <dbReference type="SAM" id="MobiDB-lite"/>
    </source>
</evidence>
<organism evidence="2 3">
    <name type="scientific">Heterodera trifolii</name>
    <dbReference type="NCBI Taxonomy" id="157864"/>
    <lineage>
        <taxon>Eukaryota</taxon>
        <taxon>Metazoa</taxon>
        <taxon>Ecdysozoa</taxon>
        <taxon>Nematoda</taxon>
        <taxon>Chromadorea</taxon>
        <taxon>Rhabditida</taxon>
        <taxon>Tylenchina</taxon>
        <taxon>Tylenchomorpha</taxon>
        <taxon>Tylenchoidea</taxon>
        <taxon>Heteroderidae</taxon>
        <taxon>Heteroderinae</taxon>
        <taxon>Heterodera</taxon>
    </lineage>
</organism>
<protein>
    <submittedName>
        <fullName evidence="2">Uncharacterized protein</fullName>
    </submittedName>
</protein>
<feature type="compositionally biased region" description="Polar residues" evidence="1">
    <location>
        <begin position="393"/>
        <end position="404"/>
    </location>
</feature>
<reference evidence="2 3" key="1">
    <citation type="submission" date="2024-10" db="EMBL/GenBank/DDBJ databases">
        <authorList>
            <person name="Kim D."/>
        </authorList>
    </citation>
    <scope>NUCLEOTIDE SEQUENCE [LARGE SCALE GENOMIC DNA]</scope>
    <source>
        <strain evidence="2">BH-2024</strain>
    </source>
</reference>
<feature type="region of interest" description="Disordered" evidence="1">
    <location>
        <begin position="803"/>
        <end position="854"/>
    </location>
</feature>
<keyword evidence="3" id="KW-1185">Reference proteome</keyword>
<feature type="compositionally biased region" description="Low complexity" evidence="1">
    <location>
        <begin position="433"/>
        <end position="452"/>
    </location>
</feature>
<comment type="caution">
    <text evidence="2">The sequence shown here is derived from an EMBL/GenBank/DDBJ whole genome shotgun (WGS) entry which is preliminary data.</text>
</comment>
<feature type="compositionally biased region" description="Gly residues" evidence="1">
    <location>
        <begin position="180"/>
        <end position="189"/>
    </location>
</feature>
<feature type="region of interest" description="Disordered" evidence="1">
    <location>
        <begin position="387"/>
        <end position="452"/>
    </location>
</feature>
<feature type="compositionally biased region" description="Low complexity" evidence="1">
    <location>
        <begin position="739"/>
        <end position="764"/>
    </location>
</feature>
<feature type="compositionally biased region" description="Polar residues" evidence="1">
    <location>
        <begin position="765"/>
        <end position="775"/>
    </location>
</feature>
<sequence>MIMSSSSTTSSSSSSQSAIGGGAIVERIQRVELLRAELDRSLKMAAAAASLNSATAKRSPLCILFRAADSVHIQFSGSARSSPIDLFAKPRSAAVTAPSSAGNAVAGAISRFTVSPTPNAVPPAAFGSGDSPKFCNNDRGTATQMTTALLPRSLSSLSVLTTATSAAAANANNNRHGDDGGGGANNGRGGGDDTAAASAAIAAAELLAPPSPSAQPTVAAEKDDEKDSNGKTVAGTTDEFVLPPPSSIDGGRAEDRAAATVPPFKPSPVVAEGAVTVAASSPATSVDSGVASPGAAADYLLLNGSSSSLRAKESTAADKSEQYNNTNNSVNSPCWATVPRMRRRIFNFGTIIGGETNGTGSNGSPLIDALTLSSTMSSRSSICTTTTGASAELQKTGQHSSTFSMAPMPSLTLQRPPLKKKYGQPNTTTDCEQQSLSQLCQPSSNVSSSSSSPYGYNNVNSFNSMATTVNGNASSFVAPLSPPKTGPSGPQVAIVSAKLIITSNGIEKEGDQMSTAASAARRTPLSVVQTAGGAVHRQLSDSMCYKSGHSSNGSGNENNDGGADSDTTLDRSAAYCGDGLPPRSATMPPLRSILKKPRAPQPPSPVPANNDSTLLMMTKMAFANGAAPSGQQQLLQQHQQPNRFTMVPSPMPRNHLRRVPTRLVLERSVSDSVLDDAAIPDDQFSALQHSAAAAFNASILRRLSSSSSTMSPGGGLLGSFDEQLEDNIVDNKTEQFMHQQQQGSNGNGGNNSSSSSSCPSSCSSETIDTDGSAQSAAPAPIVKKRVSFSECVHARYFRSNSSILGQKKKNEKKSRKRTSRRCNSDIVHPSDEVSSQQQQSSSSSTLSQHNHHNDCDESCPWIVWKH</sequence>
<dbReference type="EMBL" id="JBICBT010001015">
    <property type="protein sequence ID" value="KAL3087763.1"/>
    <property type="molecule type" value="Genomic_DNA"/>
</dbReference>
<name>A0ABD2JAW6_9BILA</name>
<evidence type="ECO:0000313" key="2">
    <source>
        <dbReference type="EMBL" id="KAL3087763.1"/>
    </source>
</evidence>
<feature type="compositionally biased region" description="Basic residues" evidence="1">
    <location>
        <begin position="806"/>
        <end position="820"/>
    </location>
</feature>
<feature type="region of interest" description="Disordered" evidence="1">
    <location>
        <begin position="737"/>
        <end position="779"/>
    </location>
</feature>
<feature type="compositionally biased region" description="Basic and acidic residues" evidence="1">
    <location>
        <begin position="220"/>
        <end position="229"/>
    </location>
</feature>
<feature type="compositionally biased region" description="Low complexity" evidence="1">
    <location>
        <begin position="547"/>
        <end position="566"/>
    </location>
</feature>
<gene>
    <name evidence="2" type="ORF">niasHT_029527</name>
</gene>
<proteinExistence type="predicted"/>
<feature type="region of interest" description="Disordered" evidence="1">
    <location>
        <begin position="543"/>
        <end position="608"/>
    </location>
</feature>
<feature type="compositionally biased region" description="Low complexity" evidence="1">
    <location>
        <begin position="834"/>
        <end position="848"/>
    </location>
</feature>